<evidence type="ECO:0000256" key="5">
    <source>
        <dbReference type="ARBA" id="ARBA00022840"/>
    </source>
</evidence>
<sequence>METVFGPRRMGAARSQAHKLATIDFLWLAHRLRDIQTLPYVVVANPHLAHVYESYLRAFERFRRIPEIKSLDDNEKYCKVLEETLTEHASVIPRLAIGVLEVRGLMKAEETDKFMTTMLRSRISRRVIAEQHLALTETFDSPWHFPQAEIHPHDQEAVGEIFLRCNAKDIVEDCGKTMQELIKRTYGSHVDIPEIKVYGHMDATFPYILSHLEYIIGELLRNSIQAVIEQRKSKDAKLPPIAVLICETSQHVIIRISDQGGGISNEVLPYLWSFSKGPRREKRLENLARVPKLLGTLQELQVPGGESAAQVQQRLDSRSKHGDSGLHHGSLSSLTSRAPDLRLGIGLPMSRLYAEYWAGSLEIHSLEGYGVDAFLQISKLGNKNERLTTRASISHPRAPLLPGIHYLRSCLPEKHNLVDNHNITFRLRSIDQDTVLFASIFYYNMSTERLDVAAEVVQSLHAGVGIASHAHPSASSVSSDDGGRPYFENLLANVAFDVELHGIALHSNTSLSEIRCPLLRRSESKQQAINHLDVISCWKGISNARALELMLWERLFQRCLVSQVENDLRRLTVVQLNKIRDDLEGEEPLTLLLQALPRKQNRLIEVNLPNLIHDIIDAFYNDHSSQNAVRNFRWSLGSGDLPSFVCNYIATHDCFLRSSEGVFMSAEVTLDHYTMPVVHAITRVHWQPPDVKFEHVPSQLGPRGQYHIAPYREPDSSSYNRFPDDVVYTVTRSTSMIQWDKFSELFRAQAPDTPTTSETLIQASIVTKFPGDVRFERVSRYVVKVEIVDTLQVHAIPDEYRPQTEDASTPPIPSYISEPWSNNLASPRLQQHRDSKPAFFGALRKCFPDSPKKRKAVLRSTSYDGMSPVELVYDESDTDVKRQKLALRDDIDMHAATIESQRYQSAVEECEVVLEALETFRQNVENRTTSVEREPSEVALRLYAAVAPAFHVFYAAIKKELLELKDPKDDCCRTPVKEKKEIPIIPTGQVPTPPDSPMESRSSFASTSESASNRSIPKIANSAMELSSPHHLRLSELSQDEIQKNYREFEEVAKRRKTDPTTTFSCDVGDIEFERIFMEDSEVEGVSGLGGLSDGMGGLMVDED</sequence>
<evidence type="ECO:0000313" key="11">
    <source>
        <dbReference type="Proteomes" id="UP000293823"/>
    </source>
</evidence>
<dbReference type="Pfam" id="PF10436">
    <property type="entry name" value="BCDHK_Adom3"/>
    <property type="match status" value="1"/>
</dbReference>
<feature type="region of interest" description="Disordered" evidence="8">
    <location>
        <begin position="985"/>
        <end position="1014"/>
    </location>
</feature>
<organism evidence="10 11">
    <name type="scientific">Alternaria arborescens</name>
    <dbReference type="NCBI Taxonomy" id="156630"/>
    <lineage>
        <taxon>Eukaryota</taxon>
        <taxon>Fungi</taxon>
        <taxon>Dikarya</taxon>
        <taxon>Ascomycota</taxon>
        <taxon>Pezizomycotina</taxon>
        <taxon>Dothideomycetes</taxon>
        <taxon>Pleosporomycetidae</taxon>
        <taxon>Pleosporales</taxon>
        <taxon>Pleosporineae</taxon>
        <taxon>Pleosporaceae</taxon>
        <taxon>Alternaria</taxon>
        <taxon>Alternaria sect. Alternaria</taxon>
    </lineage>
</organism>
<dbReference type="SUPFAM" id="SSF55874">
    <property type="entry name" value="ATPase domain of HSP90 chaperone/DNA topoisomerase II/histidine kinase"/>
    <property type="match status" value="1"/>
</dbReference>
<evidence type="ECO:0000256" key="4">
    <source>
        <dbReference type="ARBA" id="ARBA00022777"/>
    </source>
</evidence>
<evidence type="ECO:0000256" key="7">
    <source>
        <dbReference type="RuleBase" id="RU366032"/>
    </source>
</evidence>
<dbReference type="GO" id="GO:0005524">
    <property type="term" value="F:ATP binding"/>
    <property type="evidence" value="ECO:0007669"/>
    <property type="project" value="UniProtKB-UniRule"/>
</dbReference>
<feature type="region of interest" description="Disordered" evidence="8">
    <location>
        <begin position="313"/>
        <end position="332"/>
    </location>
</feature>
<feature type="domain" description="Branched-chain alpha-ketoacid dehydrogenase kinase/Pyruvate dehydrogenase kinase N-terminal" evidence="9">
    <location>
        <begin position="27"/>
        <end position="161"/>
    </location>
</feature>
<dbReference type="GO" id="GO:0004740">
    <property type="term" value="F:pyruvate dehydrogenase (acetyl-transferring) kinase activity"/>
    <property type="evidence" value="ECO:0007669"/>
    <property type="project" value="TreeGrafter"/>
</dbReference>
<dbReference type="Gene3D" id="3.30.565.10">
    <property type="entry name" value="Histidine kinase-like ATPase, C-terminal domain"/>
    <property type="match status" value="1"/>
</dbReference>
<proteinExistence type="inferred from homology"/>
<evidence type="ECO:0000256" key="2">
    <source>
        <dbReference type="ARBA" id="ARBA00022679"/>
    </source>
</evidence>
<gene>
    <name evidence="10" type="ORF">AA0113_g9617</name>
</gene>
<dbReference type="PANTHER" id="PTHR11947">
    <property type="entry name" value="PYRUVATE DEHYDROGENASE KINASE"/>
    <property type="match status" value="1"/>
</dbReference>
<accession>A0A4Q4R6P6</accession>
<dbReference type="OrthoDB" id="5330058at2759"/>
<feature type="compositionally biased region" description="Basic and acidic residues" evidence="8">
    <location>
        <begin position="315"/>
        <end position="326"/>
    </location>
</feature>
<dbReference type="GO" id="GO:0005759">
    <property type="term" value="C:mitochondrial matrix"/>
    <property type="evidence" value="ECO:0007669"/>
    <property type="project" value="UniProtKB-SubCell"/>
</dbReference>
<dbReference type="AlphaFoldDB" id="A0A4Q4R6P6"/>
<dbReference type="EMBL" id="PEJP01000045">
    <property type="protein sequence ID" value="RYO52044.1"/>
    <property type="molecule type" value="Genomic_DNA"/>
</dbReference>
<dbReference type="InterPro" id="IPR018955">
    <property type="entry name" value="BCDHK/PDK_N"/>
</dbReference>
<protein>
    <recommendedName>
        <fullName evidence="7">Protein-serine/threonine kinase</fullName>
        <ecNumber evidence="7">2.7.11.-</ecNumber>
    </recommendedName>
</protein>
<dbReference type="Proteomes" id="UP000293823">
    <property type="component" value="Unassembled WGS sequence"/>
</dbReference>
<evidence type="ECO:0000256" key="8">
    <source>
        <dbReference type="SAM" id="MobiDB-lite"/>
    </source>
</evidence>
<keyword evidence="6 7" id="KW-0496">Mitochondrion</keyword>
<reference evidence="11" key="1">
    <citation type="journal article" date="2019" name="bioRxiv">
        <title>Genomics, evolutionary history and diagnostics of the Alternaria alternata species group including apple and Asian pear pathotypes.</title>
        <authorList>
            <person name="Armitage A.D."/>
            <person name="Cockerton H.M."/>
            <person name="Sreenivasaprasad S."/>
            <person name="Woodhall J.W."/>
            <person name="Lane C.R."/>
            <person name="Harrison R.J."/>
            <person name="Clarkson J.P."/>
        </authorList>
    </citation>
    <scope>NUCLEOTIDE SEQUENCE [LARGE SCALE GENOMIC DNA]</scope>
    <source>
        <strain evidence="11">RGR 97.0016</strain>
    </source>
</reference>
<keyword evidence="3 7" id="KW-0547">Nucleotide-binding</keyword>
<dbReference type="InterPro" id="IPR036890">
    <property type="entry name" value="HATPase_C_sf"/>
</dbReference>
<dbReference type="PANTHER" id="PTHR11947:SF25">
    <property type="entry name" value="[PYRUVATE DEHYDROGENASE (ACETYL-TRANSFERRING)] KINASE 2, MITOCHONDRIAL"/>
    <property type="match status" value="1"/>
</dbReference>
<comment type="caution">
    <text evidence="10">The sequence shown here is derived from an EMBL/GenBank/DDBJ whole genome shotgun (WGS) entry which is preliminary data.</text>
</comment>
<dbReference type="EC" id="2.7.11.-" evidence="7"/>
<dbReference type="InterPro" id="IPR036784">
    <property type="entry name" value="AK/P_DHK_N_sf"/>
</dbReference>
<evidence type="ECO:0000256" key="3">
    <source>
        <dbReference type="ARBA" id="ARBA00022741"/>
    </source>
</evidence>
<keyword evidence="2 7" id="KW-0808">Transferase</keyword>
<comment type="subcellular location">
    <subcellularLocation>
        <location evidence="7">Mitochondrion matrix</location>
    </subcellularLocation>
</comment>
<dbReference type="GO" id="GO:0010906">
    <property type="term" value="P:regulation of glucose metabolic process"/>
    <property type="evidence" value="ECO:0007669"/>
    <property type="project" value="TreeGrafter"/>
</dbReference>
<keyword evidence="4 7" id="KW-0418">Kinase</keyword>
<name>A0A4Q4R6P6_9PLEO</name>
<dbReference type="SUPFAM" id="SSF69012">
    <property type="entry name" value="alpha-ketoacid dehydrogenase kinase, N-terminal domain"/>
    <property type="match status" value="1"/>
</dbReference>
<evidence type="ECO:0000313" key="10">
    <source>
        <dbReference type="EMBL" id="RYO52044.1"/>
    </source>
</evidence>
<comment type="similarity">
    <text evidence="1 7">Belongs to the PDK/BCKDK protein kinase family.</text>
</comment>
<keyword evidence="5 7" id="KW-0067">ATP-binding</keyword>
<evidence type="ECO:0000256" key="1">
    <source>
        <dbReference type="ARBA" id="ARBA00006155"/>
    </source>
</evidence>
<dbReference type="InterPro" id="IPR039028">
    <property type="entry name" value="BCKD/PDK"/>
</dbReference>
<keyword evidence="11" id="KW-1185">Reference proteome</keyword>
<dbReference type="Gene3D" id="1.20.140.20">
    <property type="entry name" value="Alpha-ketoacid/pyruvate dehydrogenase kinase, N-terminal domain"/>
    <property type="match status" value="1"/>
</dbReference>
<feature type="compositionally biased region" description="Low complexity" evidence="8">
    <location>
        <begin position="999"/>
        <end position="1014"/>
    </location>
</feature>
<evidence type="ECO:0000256" key="6">
    <source>
        <dbReference type="ARBA" id="ARBA00023128"/>
    </source>
</evidence>
<evidence type="ECO:0000259" key="9">
    <source>
        <dbReference type="Pfam" id="PF10436"/>
    </source>
</evidence>